<dbReference type="PRINTS" id="PR00455">
    <property type="entry name" value="HTHTETR"/>
</dbReference>
<evidence type="ECO:0000256" key="1">
    <source>
        <dbReference type="ARBA" id="ARBA00022491"/>
    </source>
</evidence>
<evidence type="ECO:0000259" key="6">
    <source>
        <dbReference type="PROSITE" id="PS50977"/>
    </source>
</evidence>
<dbReference type="Gene3D" id="1.10.10.60">
    <property type="entry name" value="Homeodomain-like"/>
    <property type="match status" value="1"/>
</dbReference>
<feature type="DNA-binding region" description="H-T-H motif" evidence="5">
    <location>
        <begin position="40"/>
        <end position="59"/>
    </location>
</feature>
<feature type="domain" description="HTH tetR-type" evidence="6">
    <location>
        <begin position="17"/>
        <end position="77"/>
    </location>
</feature>
<reference evidence="7 8" key="1">
    <citation type="submission" date="2020-05" db="EMBL/GenBank/DDBJ databases">
        <title>Azospirillum oleiclasticum sp. nov, a nitrogen-fixing and heavy crude oil-emulsifying bacterium isolated from the crude oil of Yumen Oilfield.</title>
        <authorList>
            <person name="Wu D."/>
            <person name="Cai M."/>
            <person name="Zhang X."/>
        </authorList>
    </citation>
    <scope>NUCLEOTIDE SEQUENCE [LARGE SCALE GENOMIC DNA]</scope>
    <source>
        <strain evidence="7 8">ROY-1-1-2</strain>
    </source>
</reference>
<dbReference type="Proteomes" id="UP000584642">
    <property type="component" value="Unassembled WGS sequence"/>
</dbReference>
<dbReference type="InterPro" id="IPR009057">
    <property type="entry name" value="Homeodomain-like_sf"/>
</dbReference>
<keyword evidence="8" id="KW-1185">Reference proteome</keyword>
<dbReference type="PANTHER" id="PTHR30055:SF175">
    <property type="entry name" value="HTH-TYPE TRANSCRIPTIONAL REPRESSOR KSTR2"/>
    <property type="match status" value="1"/>
</dbReference>
<keyword evidence="1" id="KW-0678">Repressor</keyword>
<dbReference type="RefSeq" id="WP_180286510.1">
    <property type="nucleotide sequence ID" value="NZ_JABFDB010000044.1"/>
</dbReference>
<keyword evidence="2" id="KW-0805">Transcription regulation</keyword>
<sequence length="205" mass="22793">MTDSPWKAAGDRQSEREAKRIAVLTVAAQAFNETGYHATSLDDIARRLNVSKPTIYYYVKNKEEILFECARMGLELMEEAANEVIGSGGSVYDELIAVMHKYAEIVTMDFGMCLIRVGEEPLNAESRRTLRTLKRGIDAKFRSLIQRGIEAGEIVPCDAKVAAFMLAGALSWIARWYRPDGPLTPQQIADQHIALIMSGLRVRGG</sequence>
<evidence type="ECO:0000313" key="7">
    <source>
        <dbReference type="EMBL" id="NYZ24736.1"/>
    </source>
</evidence>
<keyword evidence="4" id="KW-0804">Transcription</keyword>
<gene>
    <name evidence="7" type="ORF">HND93_33955</name>
</gene>
<keyword evidence="3 5" id="KW-0238">DNA-binding</keyword>
<dbReference type="PANTHER" id="PTHR30055">
    <property type="entry name" value="HTH-TYPE TRANSCRIPTIONAL REGULATOR RUTR"/>
    <property type="match status" value="1"/>
</dbReference>
<dbReference type="PROSITE" id="PS01081">
    <property type="entry name" value="HTH_TETR_1"/>
    <property type="match status" value="1"/>
</dbReference>
<dbReference type="Pfam" id="PF00440">
    <property type="entry name" value="TetR_N"/>
    <property type="match status" value="1"/>
</dbReference>
<dbReference type="InterPro" id="IPR001647">
    <property type="entry name" value="HTH_TetR"/>
</dbReference>
<dbReference type="InterPro" id="IPR023772">
    <property type="entry name" value="DNA-bd_HTH_TetR-type_CS"/>
</dbReference>
<dbReference type="Pfam" id="PF17932">
    <property type="entry name" value="TetR_C_24"/>
    <property type="match status" value="1"/>
</dbReference>
<protein>
    <submittedName>
        <fullName evidence="7">TetR/AcrR family transcriptional regulator</fullName>
    </submittedName>
</protein>
<proteinExistence type="predicted"/>
<dbReference type="PROSITE" id="PS50977">
    <property type="entry name" value="HTH_TETR_2"/>
    <property type="match status" value="1"/>
</dbReference>
<dbReference type="InterPro" id="IPR050109">
    <property type="entry name" value="HTH-type_TetR-like_transc_reg"/>
</dbReference>
<evidence type="ECO:0000256" key="3">
    <source>
        <dbReference type="ARBA" id="ARBA00023125"/>
    </source>
</evidence>
<evidence type="ECO:0000256" key="2">
    <source>
        <dbReference type="ARBA" id="ARBA00023015"/>
    </source>
</evidence>
<organism evidence="7 8">
    <name type="scientific">Azospirillum oleiclasticum</name>
    <dbReference type="NCBI Taxonomy" id="2735135"/>
    <lineage>
        <taxon>Bacteria</taxon>
        <taxon>Pseudomonadati</taxon>
        <taxon>Pseudomonadota</taxon>
        <taxon>Alphaproteobacteria</taxon>
        <taxon>Rhodospirillales</taxon>
        <taxon>Azospirillaceae</taxon>
        <taxon>Azospirillum</taxon>
    </lineage>
</organism>
<dbReference type="Gene3D" id="1.10.357.10">
    <property type="entry name" value="Tetracycline Repressor, domain 2"/>
    <property type="match status" value="1"/>
</dbReference>
<dbReference type="SUPFAM" id="SSF46689">
    <property type="entry name" value="Homeodomain-like"/>
    <property type="match status" value="1"/>
</dbReference>
<name>A0ABX2TKH2_9PROT</name>
<dbReference type="EMBL" id="JABFDB010000044">
    <property type="protein sequence ID" value="NYZ24736.1"/>
    <property type="molecule type" value="Genomic_DNA"/>
</dbReference>
<comment type="caution">
    <text evidence="7">The sequence shown here is derived from an EMBL/GenBank/DDBJ whole genome shotgun (WGS) entry which is preliminary data.</text>
</comment>
<evidence type="ECO:0000256" key="5">
    <source>
        <dbReference type="PROSITE-ProRule" id="PRU00335"/>
    </source>
</evidence>
<evidence type="ECO:0000256" key="4">
    <source>
        <dbReference type="ARBA" id="ARBA00023163"/>
    </source>
</evidence>
<accession>A0ABX2TKH2</accession>
<dbReference type="InterPro" id="IPR036271">
    <property type="entry name" value="Tet_transcr_reg_TetR-rel_C_sf"/>
</dbReference>
<dbReference type="SUPFAM" id="SSF48498">
    <property type="entry name" value="Tetracyclin repressor-like, C-terminal domain"/>
    <property type="match status" value="1"/>
</dbReference>
<evidence type="ECO:0000313" key="8">
    <source>
        <dbReference type="Proteomes" id="UP000584642"/>
    </source>
</evidence>
<dbReference type="InterPro" id="IPR041490">
    <property type="entry name" value="KstR2_TetR_C"/>
</dbReference>